<dbReference type="AlphaFoldDB" id="A0A2H1I2Q3"/>
<name>A0A2H1I2Q3_9MICO</name>
<protein>
    <submittedName>
        <fullName evidence="1">Uncharacterized protein</fullName>
    </submittedName>
</protein>
<evidence type="ECO:0000313" key="2">
    <source>
        <dbReference type="Proteomes" id="UP000234342"/>
    </source>
</evidence>
<organism evidence="1 2">
    <name type="scientific">Brevibacterium antiquum</name>
    <dbReference type="NCBI Taxonomy" id="234835"/>
    <lineage>
        <taxon>Bacteria</taxon>
        <taxon>Bacillati</taxon>
        <taxon>Actinomycetota</taxon>
        <taxon>Actinomycetes</taxon>
        <taxon>Micrococcales</taxon>
        <taxon>Brevibacteriaceae</taxon>
        <taxon>Brevibacterium</taxon>
    </lineage>
</organism>
<accession>A0A2H1I2Q3</accession>
<dbReference type="RefSeq" id="WP_009881985.1">
    <property type="nucleotide sequence ID" value="NZ_FXZE01000002.1"/>
</dbReference>
<gene>
    <name evidence="1" type="ORF">BANT10_00494</name>
</gene>
<dbReference type="Proteomes" id="UP000234342">
    <property type="component" value="Unassembled WGS sequence"/>
</dbReference>
<dbReference type="EMBL" id="FXZE01000002">
    <property type="protein sequence ID" value="SMX69455.1"/>
    <property type="molecule type" value="Genomic_DNA"/>
</dbReference>
<reference evidence="2" key="1">
    <citation type="submission" date="2017-03" db="EMBL/GenBank/DDBJ databases">
        <authorList>
            <person name="Monnet C."/>
        </authorList>
    </citation>
    <scope>NUCLEOTIDE SEQUENCE [LARGE SCALE GENOMIC DNA]</scope>
    <source>
        <strain evidence="2">P10</strain>
    </source>
</reference>
<keyword evidence="2" id="KW-1185">Reference proteome</keyword>
<dbReference type="GeneID" id="82878467"/>
<proteinExistence type="predicted"/>
<evidence type="ECO:0000313" key="1">
    <source>
        <dbReference type="EMBL" id="SMX69455.1"/>
    </source>
</evidence>
<sequence>MDFATARDEEVARNLASRAFSRHVGFDSIGALDTEGADVLRQSIVRAWEQAGSPVGVLHRAAVLCAKLPRLVDENQLPADLETAGVSREREIALAKQASTFLAAIAADVDTASDVE</sequence>